<dbReference type="Proteomes" id="UP001431532">
    <property type="component" value="Unassembled WGS sequence"/>
</dbReference>
<reference evidence="2" key="1">
    <citation type="submission" date="2023-05" db="EMBL/GenBank/DDBJ databases">
        <title>Mariniplasma microaerophilum sp. nov., a novel anaerobic mollicute isolated from terrestrial mud volcano, Taman Peninsula, Russia.</title>
        <authorList>
            <person name="Khomyakova M.A."/>
            <person name="Merkel A.Y."/>
            <person name="Slobodkin A.I."/>
        </authorList>
    </citation>
    <scope>NUCLEOTIDE SEQUENCE</scope>
    <source>
        <strain evidence="2">M4Ah</strain>
    </source>
</reference>
<evidence type="ECO:0000256" key="1">
    <source>
        <dbReference type="SAM" id="SignalP"/>
    </source>
</evidence>
<dbReference type="AlphaFoldDB" id="A0AAW6U7Q7"/>
<gene>
    <name evidence="2" type="ORF">QJ521_04470</name>
</gene>
<evidence type="ECO:0000313" key="2">
    <source>
        <dbReference type="EMBL" id="MDI6452810.1"/>
    </source>
</evidence>
<comment type="caution">
    <text evidence="2">The sequence shown here is derived from an EMBL/GenBank/DDBJ whole genome shotgun (WGS) entry which is preliminary data.</text>
</comment>
<keyword evidence="3" id="KW-1185">Reference proteome</keyword>
<organism evidence="2 3">
    <name type="scientific">Peloplasma aerotolerans</name>
    <dbReference type="NCBI Taxonomy" id="3044389"/>
    <lineage>
        <taxon>Bacteria</taxon>
        <taxon>Bacillati</taxon>
        <taxon>Mycoplasmatota</taxon>
        <taxon>Mollicutes</taxon>
        <taxon>Acholeplasmatales</taxon>
        <taxon>Acholeplasmataceae</taxon>
        <taxon>Peloplasma</taxon>
    </lineage>
</organism>
<protein>
    <submittedName>
        <fullName evidence="2">Uncharacterized protein</fullName>
    </submittedName>
</protein>
<accession>A0AAW6U7Q7</accession>
<evidence type="ECO:0000313" key="3">
    <source>
        <dbReference type="Proteomes" id="UP001431532"/>
    </source>
</evidence>
<proteinExistence type="predicted"/>
<name>A0AAW6U7Q7_9MOLU</name>
<keyword evidence="1" id="KW-0732">Signal</keyword>
<sequence length="656" mass="74275">MKKIVYMILMVLSLFSLAACQESETNETYIPDVPNYQFEPSGDTSVVITEIESGSALLSFNELDRVSHYVVEVSKDIQFNKNSTVTIVALESQYRLFFDDHVTLYTRATAIAENGKTYGISEIQKIESKYAIYHTGDDFNLGTTTGWSVVNGKVESDFHSLIVQPTGEGTTEISKTFEINPEDADFFQIRFLTKNTHSKISVTLIHDDQSYPVAVDMEQIQRGYLRYDLSEMNLAGLSNVTVHIKSEGNNRGFHLDYVKFIQEEEHEFISPMIEREMSNIYNELLIQNNKLIIRNDSEPTVIATPSTEVEFDPNELPILEMILTDYQPRDTIKLTITNSLDEVVYETETLFIQNVNGKLSFNLFELGLIEKDMYTISYVLSSDRVVISSMQLVGESELSFDVVHGEWVDGFSAYIDQDNVIRLKETTIYNYGDIRKQVTVDLDQTPIVFFDVVSVTGAWAVKVIPDGASSDIYVARDNSKTGKVAYDISQILQAQGTTTFTFVVFVIGGFAADQSAALVMNPIRFGNALNIISNTSDEVISQVTYEVGDINLNDIGYIYIDVDKISSGAMWKLYVVNLENNRRYEMRTLLERKYPQRYFRSKEGRYIYDIKAITELEGIQNLGIMIEVIGNDGSVEINDILFTTNKNIPSKNNSSY</sequence>
<dbReference type="PROSITE" id="PS51257">
    <property type="entry name" value="PROKAR_LIPOPROTEIN"/>
    <property type="match status" value="1"/>
</dbReference>
<feature type="chain" id="PRO_5043352930" evidence="1">
    <location>
        <begin position="19"/>
        <end position="656"/>
    </location>
</feature>
<dbReference type="EMBL" id="JASCXW010000011">
    <property type="protein sequence ID" value="MDI6452810.1"/>
    <property type="molecule type" value="Genomic_DNA"/>
</dbReference>
<feature type="signal peptide" evidence="1">
    <location>
        <begin position="1"/>
        <end position="18"/>
    </location>
</feature>
<dbReference type="RefSeq" id="WP_282839235.1">
    <property type="nucleotide sequence ID" value="NZ_JASCXW010000011.1"/>
</dbReference>